<reference evidence="1" key="1">
    <citation type="submission" date="2022-06" db="EMBL/GenBank/DDBJ databases">
        <title>Fusarium solani species complex genomes reveal bases of compartmentalisation and animal pathogenesis.</title>
        <authorList>
            <person name="Tsai I.J."/>
        </authorList>
    </citation>
    <scope>NUCLEOTIDE SEQUENCE</scope>
    <source>
        <strain evidence="1">Fu6.1</strain>
    </source>
</reference>
<sequence>MAPDSIAKRRACVPCTSAKLKCTPHANGRCERCSRLGKHCEYQNMPERRRKQRVTGRVEALESKIDGLMAQISHLTKQNDPQTSTASTSTASSGDRVEDYSLGELVADTQDATPYEPPVTVLHELVGTSEAESLIADFKSNWTSKFPFVVVALERSAIDIHAHSPFLCLCILGVTMDFLHPLRKRLYNEIMDQITSKIIRDAERSLDLLQGLLVYAAWYRHPLHIGKREAVMFVQLCTTLVYDLDLDKKTGLTIEEQHAVLGTFWLSGSLRLMLNKPVGLPHSKQVEDCSRELAASTACLSDPWAGQLARLQSFMSKVDDDHHAHKTVFQSAGAEVLTQIFSIRYTRELEELKSSVARALVGCPKPVERFLQMEIECAELSTLRFCLVDSLWVSESTAARRSTMLWRALKLSRSIIENLINTPEAEVRQITFVTLDRVWTTFEILAKTTWALIQSLLGEKDQPVNQAAVRGILAEGNFLKLISEVRNRLEKTARNVPEADKELELFNVFHSRVKLFAKCYDKRIKDSTGVDPWEVGEDVVVEQSDMWEGGVDLRQEMADVPLLTHNQVFDQAWWNEVMNGFGRYEGT</sequence>
<proteinExistence type="predicted"/>
<accession>A0ACC0QV07</accession>
<organism evidence="1 2">
    <name type="scientific">Fusarium keratoplasticum</name>
    <dbReference type="NCBI Taxonomy" id="1328300"/>
    <lineage>
        <taxon>Eukaryota</taxon>
        <taxon>Fungi</taxon>
        <taxon>Dikarya</taxon>
        <taxon>Ascomycota</taxon>
        <taxon>Pezizomycotina</taxon>
        <taxon>Sordariomycetes</taxon>
        <taxon>Hypocreomycetidae</taxon>
        <taxon>Hypocreales</taxon>
        <taxon>Nectriaceae</taxon>
        <taxon>Fusarium</taxon>
        <taxon>Fusarium solani species complex</taxon>
    </lineage>
</organism>
<dbReference type="Proteomes" id="UP001065298">
    <property type="component" value="Chromosome 6"/>
</dbReference>
<name>A0ACC0QV07_9HYPO</name>
<evidence type="ECO:0000313" key="2">
    <source>
        <dbReference type="Proteomes" id="UP001065298"/>
    </source>
</evidence>
<keyword evidence="2" id="KW-1185">Reference proteome</keyword>
<comment type="caution">
    <text evidence="1">The sequence shown here is derived from an EMBL/GenBank/DDBJ whole genome shotgun (WGS) entry which is preliminary data.</text>
</comment>
<evidence type="ECO:0000313" key="1">
    <source>
        <dbReference type="EMBL" id="KAI8666592.1"/>
    </source>
</evidence>
<dbReference type="EMBL" id="CM046508">
    <property type="protein sequence ID" value="KAI8666592.1"/>
    <property type="molecule type" value="Genomic_DNA"/>
</dbReference>
<protein>
    <submittedName>
        <fullName evidence="1">Zn(2)-C6 fungal-type domain-containing protein</fullName>
    </submittedName>
</protein>
<gene>
    <name evidence="1" type="ORF">NCS57_00884800</name>
</gene>